<dbReference type="EMBL" id="QFYQ01000001">
    <property type="protein sequence ID" value="RAK55005.1"/>
    <property type="molecule type" value="Genomic_DNA"/>
</dbReference>
<accession>A0A328AKT1</accession>
<keyword evidence="3" id="KW-0804">Transcription</keyword>
<dbReference type="InterPro" id="IPR018490">
    <property type="entry name" value="cNMP-bd_dom_sf"/>
</dbReference>
<evidence type="ECO:0000256" key="2">
    <source>
        <dbReference type="ARBA" id="ARBA00023125"/>
    </source>
</evidence>
<protein>
    <submittedName>
        <fullName evidence="5">Crp/Fnr family transcriptional regulator</fullName>
    </submittedName>
</protein>
<dbReference type="Gene3D" id="2.60.120.10">
    <property type="entry name" value="Jelly Rolls"/>
    <property type="match status" value="1"/>
</dbReference>
<comment type="caution">
    <text evidence="5">The sequence shown here is derived from an EMBL/GenBank/DDBJ whole genome shotgun (WGS) entry which is preliminary data.</text>
</comment>
<evidence type="ECO:0000259" key="4">
    <source>
        <dbReference type="PROSITE" id="PS51063"/>
    </source>
</evidence>
<dbReference type="RefSeq" id="WP_111528755.1">
    <property type="nucleotide sequence ID" value="NZ_JBHRSG010000003.1"/>
</dbReference>
<name>A0A328AKT1_9CAUL</name>
<dbReference type="PROSITE" id="PS51063">
    <property type="entry name" value="HTH_CRP_2"/>
    <property type="match status" value="1"/>
</dbReference>
<dbReference type="InterPro" id="IPR014710">
    <property type="entry name" value="RmlC-like_jellyroll"/>
</dbReference>
<dbReference type="Pfam" id="PF13545">
    <property type="entry name" value="HTH_Crp_2"/>
    <property type="match status" value="1"/>
</dbReference>
<organism evidence="5 6">
    <name type="scientific">Phenylobacterium soli</name>
    <dbReference type="NCBI Taxonomy" id="2170551"/>
    <lineage>
        <taxon>Bacteria</taxon>
        <taxon>Pseudomonadati</taxon>
        <taxon>Pseudomonadota</taxon>
        <taxon>Alphaproteobacteria</taxon>
        <taxon>Caulobacterales</taxon>
        <taxon>Caulobacteraceae</taxon>
        <taxon>Phenylobacterium</taxon>
    </lineage>
</organism>
<dbReference type="InterPro" id="IPR012318">
    <property type="entry name" value="HTH_CRP"/>
</dbReference>
<evidence type="ECO:0000313" key="6">
    <source>
        <dbReference type="Proteomes" id="UP000249254"/>
    </source>
</evidence>
<dbReference type="InterPro" id="IPR000595">
    <property type="entry name" value="cNMP-bd_dom"/>
</dbReference>
<keyword evidence="2" id="KW-0238">DNA-binding</keyword>
<dbReference type="OrthoDB" id="7584044at2"/>
<dbReference type="Gene3D" id="1.10.10.10">
    <property type="entry name" value="Winged helix-like DNA-binding domain superfamily/Winged helix DNA-binding domain"/>
    <property type="match status" value="1"/>
</dbReference>
<dbReference type="CDD" id="cd00038">
    <property type="entry name" value="CAP_ED"/>
    <property type="match status" value="1"/>
</dbReference>
<evidence type="ECO:0000256" key="3">
    <source>
        <dbReference type="ARBA" id="ARBA00023163"/>
    </source>
</evidence>
<dbReference type="GO" id="GO:0006355">
    <property type="term" value="P:regulation of DNA-templated transcription"/>
    <property type="evidence" value="ECO:0007669"/>
    <property type="project" value="InterPro"/>
</dbReference>
<keyword evidence="1" id="KW-0805">Transcription regulation</keyword>
<dbReference type="SMART" id="SM00419">
    <property type="entry name" value="HTH_CRP"/>
    <property type="match status" value="1"/>
</dbReference>
<dbReference type="Proteomes" id="UP000249254">
    <property type="component" value="Unassembled WGS sequence"/>
</dbReference>
<sequence>MGVRPLDPVLRRVRSLGAIPENEIELIRSLSERRERHYPGEQLAAEGDAGSRPRFVVSGWACRQRLMPDGRRQIFSLLLPGDCLGFGGRPPLAGIVALTALETIDASGVHEILRRGLAPGLARAVAAADTIEDALLLDHAVRLGRLTALERVAHFLLELQQRLEIVGLGDHQRFPLPLTQEMLADTLGLSIVHVNRTLQQLRRAALIELRSGVAILLQPEALAKLCDYRGTAAVPANRAA</sequence>
<dbReference type="GO" id="GO:0003677">
    <property type="term" value="F:DNA binding"/>
    <property type="evidence" value="ECO:0007669"/>
    <property type="project" value="UniProtKB-KW"/>
</dbReference>
<dbReference type="Pfam" id="PF00027">
    <property type="entry name" value="cNMP_binding"/>
    <property type="match status" value="1"/>
</dbReference>
<keyword evidence="6" id="KW-1185">Reference proteome</keyword>
<dbReference type="InterPro" id="IPR036388">
    <property type="entry name" value="WH-like_DNA-bd_sf"/>
</dbReference>
<gene>
    <name evidence="5" type="ORF">DJ017_10940</name>
</gene>
<dbReference type="SUPFAM" id="SSF46785">
    <property type="entry name" value="Winged helix' DNA-binding domain"/>
    <property type="match status" value="1"/>
</dbReference>
<proteinExistence type="predicted"/>
<dbReference type="SUPFAM" id="SSF51206">
    <property type="entry name" value="cAMP-binding domain-like"/>
    <property type="match status" value="1"/>
</dbReference>
<dbReference type="InterPro" id="IPR036390">
    <property type="entry name" value="WH_DNA-bd_sf"/>
</dbReference>
<reference evidence="6" key="1">
    <citation type="submission" date="2018-05" db="EMBL/GenBank/DDBJ databases">
        <authorList>
            <person name="Li X."/>
        </authorList>
    </citation>
    <scope>NUCLEOTIDE SEQUENCE [LARGE SCALE GENOMIC DNA]</scope>
    <source>
        <strain evidence="6">LX32</strain>
    </source>
</reference>
<feature type="domain" description="HTH crp-type" evidence="4">
    <location>
        <begin position="146"/>
        <end position="220"/>
    </location>
</feature>
<evidence type="ECO:0000313" key="5">
    <source>
        <dbReference type="EMBL" id="RAK55005.1"/>
    </source>
</evidence>
<dbReference type="AlphaFoldDB" id="A0A328AKT1"/>
<evidence type="ECO:0000256" key="1">
    <source>
        <dbReference type="ARBA" id="ARBA00023015"/>
    </source>
</evidence>